<comment type="caution">
    <text evidence="2">The sequence shown here is derived from an EMBL/GenBank/DDBJ whole genome shotgun (WGS) entry which is preliminary data.</text>
</comment>
<accession>A0A839S862</accession>
<sequence length="69" mass="6654">MPEPDLDTDEPVMSIGLLAVFLVLAGIAAAAPLASIAVATATGNDLVGVTGIAVGAVAGIGVTVIDNRP</sequence>
<proteinExistence type="predicted"/>
<dbReference type="AlphaFoldDB" id="A0A839S862"/>
<evidence type="ECO:0000313" key="3">
    <source>
        <dbReference type="Proteomes" id="UP000550714"/>
    </source>
</evidence>
<dbReference type="EMBL" id="JACHWU010000011">
    <property type="protein sequence ID" value="MBB3053572.1"/>
    <property type="molecule type" value="Genomic_DNA"/>
</dbReference>
<evidence type="ECO:0000256" key="1">
    <source>
        <dbReference type="SAM" id="Phobius"/>
    </source>
</evidence>
<name>A0A839S862_9PSEU</name>
<keyword evidence="1" id="KW-0472">Membrane</keyword>
<gene>
    <name evidence="2" type="ORF">FHS23_004626</name>
</gene>
<keyword evidence="1" id="KW-1133">Transmembrane helix</keyword>
<keyword evidence="3" id="KW-1185">Reference proteome</keyword>
<dbReference type="Proteomes" id="UP000550714">
    <property type="component" value="Unassembled WGS sequence"/>
</dbReference>
<organism evidence="2 3">
    <name type="scientific">Prauserella isguenensis</name>
    <dbReference type="NCBI Taxonomy" id="1470180"/>
    <lineage>
        <taxon>Bacteria</taxon>
        <taxon>Bacillati</taxon>
        <taxon>Actinomycetota</taxon>
        <taxon>Actinomycetes</taxon>
        <taxon>Pseudonocardiales</taxon>
        <taxon>Pseudonocardiaceae</taxon>
        <taxon>Prauserella</taxon>
    </lineage>
</organism>
<keyword evidence="1" id="KW-0812">Transmembrane</keyword>
<evidence type="ECO:0000313" key="2">
    <source>
        <dbReference type="EMBL" id="MBB3053572.1"/>
    </source>
</evidence>
<feature type="transmembrane region" description="Helical" evidence="1">
    <location>
        <begin position="46"/>
        <end position="65"/>
    </location>
</feature>
<protein>
    <submittedName>
        <fullName evidence="2">Uncharacterized protein</fullName>
    </submittedName>
</protein>
<feature type="transmembrane region" description="Helical" evidence="1">
    <location>
        <begin position="12"/>
        <end position="34"/>
    </location>
</feature>
<dbReference type="RefSeq" id="WP_183659500.1">
    <property type="nucleotide sequence ID" value="NZ_JACHWU010000011.1"/>
</dbReference>
<reference evidence="2 3" key="1">
    <citation type="submission" date="2020-08" db="EMBL/GenBank/DDBJ databases">
        <title>Genomic Encyclopedia of Type Strains, Phase III (KMG-III): the genomes of soil and plant-associated and newly described type strains.</title>
        <authorList>
            <person name="Whitman W."/>
        </authorList>
    </citation>
    <scope>NUCLEOTIDE SEQUENCE [LARGE SCALE GENOMIC DNA]</scope>
    <source>
        <strain evidence="2 3">CECT 8577</strain>
    </source>
</reference>